<dbReference type="Proteomes" id="UP001177023">
    <property type="component" value="Unassembled WGS sequence"/>
</dbReference>
<dbReference type="CDD" id="cd00037">
    <property type="entry name" value="CLECT"/>
    <property type="match status" value="2"/>
</dbReference>
<dbReference type="InterPro" id="IPR016187">
    <property type="entry name" value="CTDL_fold"/>
</dbReference>
<evidence type="ECO:0000313" key="4">
    <source>
        <dbReference type="Proteomes" id="UP001177023"/>
    </source>
</evidence>
<name>A0AA36CLA7_9BILA</name>
<accession>A0AA36CLA7</accession>
<keyword evidence="4" id="KW-1185">Reference proteome</keyword>
<feature type="domain" description="C-type lectin" evidence="2">
    <location>
        <begin position="169"/>
        <end position="264"/>
    </location>
</feature>
<evidence type="ECO:0000313" key="3">
    <source>
        <dbReference type="EMBL" id="CAJ0570663.1"/>
    </source>
</evidence>
<dbReference type="AlphaFoldDB" id="A0AA36CLA7"/>
<keyword evidence="1" id="KW-0732">Signal</keyword>
<dbReference type="InterPro" id="IPR001304">
    <property type="entry name" value="C-type_lectin-like"/>
</dbReference>
<dbReference type="PROSITE" id="PS50041">
    <property type="entry name" value="C_TYPE_LECTIN_2"/>
    <property type="match status" value="2"/>
</dbReference>
<gene>
    <name evidence="3" type="ORF">MSPICULIGERA_LOCUS9100</name>
</gene>
<feature type="chain" id="PRO_5041300373" description="C-type lectin domain-containing protein" evidence="1">
    <location>
        <begin position="20"/>
        <end position="486"/>
    </location>
</feature>
<dbReference type="SMART" id="SM00034">
    <property type="entry name" value="CLECT"/>
    <property type="match status" value="2"/>
</dbReference>
<comment type="caution">
    <text evidence="3">The sequence shown here is derived from an EMBL/GenBank/DDBJ whole genome shotgun (WGS) entry which is preliminary data.</text>
</comment>
<dbReference type="InterPro" id="IPR016186">
    <property type="entry name" value="C-type_lectin-like/link_sf"/>
</dbReference>
<dbReference type="Gene3D" id="3.10.100.10">
    <property type="entry name" value="Mannose-Binding Protein A, subunit A"/>
    <property type="match status" value="2"/>
</dbReference>
<reference evidence="3" key="1">
    <citation type="submission" date="2023-06" db="EMBL/GenBank/DDBJ databases">
        <authorList>
            <person name="Delattre M."/>
        </authorList>
    </citation>
    <scope>NUCLEOTIDE SEQUENCE</scope>
    <source>
        <strain evidence="3">AF72</strain>
    </source>
</reference>
<protein>
    <recommendedName>
        <fullName evidence="2">C-type lectin domain-containing protein</fullName>
    </recommendedName>
</protein>
<dbReference type="EMBL" id="CATQJA010002436">
    <property type="protein sequence ID" value="CAJ0570663.1"/>
    <property type="molecule type" value="Genomic_DNA"/>
</dbReference>
<evidence type="ECO:0000259" key="2">
    <source>
        <dbReference type="PROSITE" id="PS50041"/>
    </source>
</evidence>
<dbReference type="SUPFAM" id="SSF56436">
    <property type="entry name" value="C-type lectin-like"/>
    <property type="match status" value="2"/>
</dbReference>
<organism evidence="3 4">
    <name type="scientific">Mesorhabditis spiculigera</name>
    <dbReference type="NCBI Taxonomy" id="96644"/>
    <lineage>
        <taxon>Eukaryota</taxon>
        <taxon>Metazoa</taxon>
        <taxon>Ecdysozoa</taxon>
        <taxon>Nematoda</taxon>
        <taxon>Chromadorea</taxon>
        <taxon>Rhabditida</taxon>
        <taxon>Rhabditina</taxon>
        <taxon>Rhabditomorpha</taxon>
        <taxon>Rhabditoidea</taxon>
        <taxon>Rhabditidae</taxon>
        <taxon>Mesorhabditinae</taxon>
        <taxon>Mesorhabditis</taxon>
    </lineage>
</organism>
<feature type="domain" description="C-type lectin" evidence="2">
    <location>
        <begin position="364"/>
        <end position="469"/>
    </location>
</feature>
<feature type="non-terminal residue" evidence="3">
    <location>
        <position position="1"/>
    </location>
</feature>
<feature type="signal peptide" evidence="1">
    <location>
        <begin position="1"/>
        <end position="19"/>
    </location>
</feature>
<evidence type="ECO:0000256" key="1">
    <source>
        <dbReference type="SAM" id="SignalP"/>
    </source>
</evidence>
<proteinExistence type="predicted"/>
<sequence length="486" mass="54099">MFPQIFFAVLPIFCCITDATPIIAWSRIELKPTLEILRNDFPNSESQDWIPTPTLKGCLRQCYGEPECKSIIWCCGIGCRKSASLLSELRKISIVAPVGVESCLGFEKIAVGGNGGKSITEGNTAPMITTTTSMPTIPLPLTPTWSYNKTNYYLIVANCTMGAACIKHCNVRNLELPTIHSSLENAALLRHMRTRSKCVDGQLVHIGMSWRFNAANKHQSIWRDRSKIVHTNWKTSEPSFTHAKNGINYNETCTLMQHSGEWNDGNTTWNRVDVKNLDVVVILPDAGDRLWAQGATFKACLKGCIFNVTCKSFIWCLVEGCLQMGGSLSSMDAITACVGYEIAAGSDRDTSEVDELPTTKTWAWVECVLLCNSLNLQLPTVHSTQENAALLSKMLKLGECVDGRVVHLGMGWRYAKDGSYQNFWRDGSTIDFTNWNDNEPSYIHIKNNVTYTEPCTLMQSDGGWNDVSCVLLLMINRAPCVCMQRC</sequence>
<dbReference type="Pfam" id="PF00059">
    <property type="entry name" value="Lectin_C"/>
    <property type="match status" value="1"/>
</dbReference>